<dbReference type="PANTHER" id="PTHR43342">
    <property type="entry name" value="NADH-QUINONE OXIDOREDUCTASE, E SUBUNIT"/>
    <property type="match status" value="1"/>
</dbReference>
<evidence type="ECO:0000256" key="5">
    <source>
        <dbReference type="ARBA" id="ARBA00023014"/>
    </source>
</evidence>
<evidence type="ECO:0000256" key="2">
    <source>
        <dbReference type="ARBA" id="ARBA00022714"/>
    </source>
</evidence>
<accession>A0A0W8FP87</accession>
<keyword evidence="5" id="KW-0411">Iron-sulfur</keyword>
<dbReference type="PANTHER" id="PTHR43342:SF1">
    <property type="entry name" value="BIFURCATING [FEFE] HYDROGENASE GAMMA SUBUNIT"/>
    <property type="match status" value="1"/>
</dbReference>
<keyword evidence="3" id="KW-0479">Metal-binding</keyword>
<dbReference type="EC" id="1.6.5.3" evidence="7"/>
<dbReference type="PIRSF" id="PIRSF000216">
    <property type="entry name" value="NADH_DH_24kDa"/>
    <property type="match status" value="1"/>
</dbReference>
<name>A0A0W8FP87_9ZZZZ</name>
<dbReference type="Pfam" id="PF01257">
    <property type="entry name" value="2Fe-2S_thioredx"/>
    <property type="match status" value="1"/>
</dbReference>
<dbReference type="GO" id="GO:0016491">
    <property type="term" value="F:oxidoreductase activity"/>
    <property type="evidence" value="ECO:0007669"/>
    <property type="project" value="UniProtKB-KW"/>
</dbReference>
<dbReference type="NCBIfam" id="NF005722">
    <property type="entry name" value="PRK07539.1-2"/>
    <property type="match status" value="1"/>
</dbReference>
<dbReference type="GO" id="GO:0046872">
    <property type="term" value="F:metal ion binding"/>
    <property type="evidence" value="ECO:0007669"/>
    <property type="project" value="UniProtKB-KW"/>
</dbReference>
<evidence type="ECO:0000256" key="6">
    <source>
        <dbReference type="ARBA" id="ARBA00034078"/>
    </source>
</evidence>
<keyword evidence="7" id="KW-0560">Oxidoreductase</keyword>
<protein>
    <submittedName>
        <fullName evidence="7">Nadh-ubiquinone oxidoreductase chain e</fullName>
        <ecNumber evidence="7">1.6.5.3</ecNumber>
    </submittedName>
</protein>
<keyword evidence="7" id="KW-0830">Ubiquinone</keyword>
<keyword evidence="2" id="KW-0001">2Fe-2S</keyword>
<dbReference type="GO" id="GO:0051537">
    <property type="term" value="F:2 iron, 2 sulfur cluster binding"/>
    <property type="evidence" value="ECO:0007669"/>
    <property type="project" value="UniProtKB-KW"/>
</dbReference>
<dbReference type="InterPro" id="IPR041921">
    <property type="entry name" value="NuoE_N"/>
</dbReference>
<dbReference type="InterPro" id="IPR002023">
    <property type="entry name" value="NuoE-like"/>
</dbReference>
<dbReference type="Gene3D" id="3.40.30.10">
    <property type="entry name" value="Glutaredoxin"/>
    <property type="match status" value="1"/>
</dbReference>
<comment type="cofactor">
    <cofactor evidence="6">
        <name>[2Fe-2S] cluster</name>
        <dbReference type="ChEBI" id="CHEBI:190135"/>
    </cofactor>
</comment>
<organism evidence="7">
    <name type="scientific">hydrocarbon metagenome</name>
    <dbReference type="NCBI Taxonomy" id="938273"/>
    <lineage>
        <taxon>unclassified sequences</taxon>
        <taxon>metagenomes</taxon>
        <taxon>ecological metagenomes</taxon>
    </lineage>
</organism>
<evidence type="ECO:0000313" key="7">
    <source>
        <dbReference type="EMBL" id="KUG22430.1"/>
    </source>
</evidence>
<keyword evidence="4" id="KW-0408">Iron</keyword>
<dbReference type="CDD" id="cd03064">
    <property type="entry name" value="TRX_Fd_NuoE"/>
    <property type="match status" value="1"/>
</dbReference>
<gene>
    <name evidence="7" type="ORF">ASZ90_007793</name>
</gene>
<evidence type="ECO:0000256" key="4">
    <source>
        <dbReference type="ARBA" id="ARBA00023004"/>
    </source>
</evidence>
<dbReference type="InterPro" id="IPR028431">
    <property type="entry name" value="NADP_DH_HndA-like"/>
</dbReference>
<dbReference type="Gene3D" id="1.10.10.1590">
    <property type="entry name" value="NADH-quinone oxidoreductase subunit E"/>
    <property type="match status" value="1"/>
</dbReference>
<reference evidence="7" key="1">
    <citation type="journal article" date="2015" name="Proc. Natl. Acad. Sci. U.S.A.">
        <title>Networks of energetic and metabolic interactions define dynamics in microbial communities.</title>
        <authorList>
            <person name="Embree M."/>
            <person name="Liu J.K."/>
            <person name="Al-Bassam M.M."/>
            <person name="Zengler K."/>
        </authorList>
    </citation>
    <scope>NUCLEOTIDE SEQUENCE</scope>
</reference>
<dbReference type="SUPFAM" id="SSF52833">
    <property type="entry name" value="Thioredoxin-like"/>
    <property type="match status" value="1"/>
</dbReference>
<sequence length="161" mass="17417">MTKAISVAAKTRQIVKKHGGSKSGMIAVLQDIQEAFNYLPKEALKTAAKAMNVPFSRVYEAATFYTAFSLKPRGKNIVKICVGTACHVRGAATLQDKFERTLGIKPGETTKDKKFSLETVNCVGACALGPVVVINTDYHGQVTMKKIDKIIDKINEGGAQQ</sequence>
<comment type="caution">
    <text evidence="7">The sequence shown here is derived from an EMBL/GenBank/DDBJ whole genome shotgun (WGS) entry which is preliminary data.</text>
</comment>
<evidence type="ECO:0000256" key="1">
    <source>
        <dbReference type="ARBA" id="ARBA00010643"/>
    </source>
</evidence>
<dbReference type="EMBL" id="LNQE01000969">
    <property type="protein sequence ID" value="KUG22430.1"/>
    <property type="molecule type" value="Genomic_DNA"/>
</dbReference>
<evidence type="ECO:0000256" key="3">
    <source>
        <dbReference type="ARBA" id="ARBA00022723"/>
    </source>
</evidence>
<dbReference type="InterPro" id="IPR036249">
    <property type="entry name" value="Thioredoxin-like_sf"/>
</dbReference>
<proteinExistence type="inferred from homology"/>
<dbReference type="FunFam" id="3.40.30.10:FF:000015">
    <property type="entry name" value="NADH-quinone oxidoreductase subunit E"/>
    <property type="match status" value="1"/>
</dbReference>
<comment type="similarity">
    <text evidence="1">Belongs to the complex I 24 kDa subunit family.</text>
</comment>
<dbReference type="InterPro" id="IPR042128">
    <property type="entry name" value="NuoE_dom"/>
</dbReference>
<dbReference type="AlphaFoldDB" id="A0A0W8FP87"/>